<dbReference type="InterPro" id="IPR000838">
    <property type="entry name" value="RNA_pol_sigma70_ECF_CS"/>
</dbReference>
<dbReference type="PANTHER" id="PTHR43133:SF8">
    <property type="entry name" value="RNA POLYMERASE SIGMA FACTOR HI_1459-RELATED"/>
    <property type="match status" value="1"/>
</dbReference>
<dbReference type="STRING" id="530564.Psta_4253"/>
<dbReference type="SUPFAM" id="SSF88659">
    <property type="entry name" value="Sigma3 and sigma4 domains of RNA polymerase sigma factors"/>
    <property type="match status" value="1"/>
</dbReference>
<dbReference type="InterPro" id="IPR014284">
    <property type="entry name" value="RNA_pol_sigma-70_dom"/>
</dbReference>
<keyword evidence="4 6" id="KW-0238">DNA-binding</keyword>
<dbReference type="Proteomes" id="UP000001887">
    <property type="component" value="Chromosome"/>
</dbReference>
<dbReference type="SUPFAM" id="SSF88946">
    <property type="entry name" value="Sigma2 domain of RNA polymerase sigma factors"/>
    <property type="match status" value="1"/>
</dbReference>
<reference evidence="10 11" key="1">
    <citation type="journal article" date="2009" name="Stand. Genomic Sci.">
        <title>Complete genome sequence of Pirellula staleyi type strain (ATCC 27377).</title>
        <authorList>
            <person name="Clum A."/>
            <person name="Tindall B.J."/>
            <person name="Sikorski J."/>
            <person name="Ivanova N."/>
            <person name="Mavrommatis K."/>
            <person name="Lucas S."/>
            <person name="Glavina del Rio T."/>
            <person name="Nolan M."/>
            <person name="Chen F."/>
            <person name="Tice H."/>
            <person name="Pitluck S."/>
            <person name="Cheng J.F."/>
            <person name="Chertkov O."/>
            <person name="Brettin T."/>
            <person name="Han C."/>
            <person name="Detter J.C."/>
            <person name="Kuske C."/>
            <person name="Bruce D."/>
            <person name="Goodwin L."/>
            <person name="Ovchinikova G."/>
            <person name="Pati A."/>
            <person name="Mikhailova N."/>
            <person name="Chen A."/>
            <person name="Palaniappan K."/>
            <person name="Land M."/>
            <person name="Hauser L."/>
            <person name="Chang Y.J."/>
            <person name="Jeffries C.D."/>
            <person name="Chain P."/>
            <person name="Rohde M."/>
            <person name="Goker M."/>
            <person name="Bristow J."/>
            <person name="Eisen J.A."/>
            <person name="Markowitz V."/>
            <person name="Hugenholtz P."/>
            <person name="Kyrpides N.C."/>
            <person name="Klenk H.P."/>
            <person name="Lapidus A."/>
        </authorList>
    </citation>
    <scope>NUCLEOTIDE SEQUENCE [LARGE SCALE GENOMIC DNA]</scope>
    <source>
        <strain evidence="11">ATCC 27377 / DSM 6068 / ICPB 4128</strain>
    </source>
</reference>
<dbReference type="Pfam" id="PF04542">
    <property type="entry name" value="Sigma70_r2"/>
    <property type="match status" value="1"/>
</dbReference>
<evidence type="ECO:0000313" key="10">
    <source>
        <dbReference type="EMBL" id="ADB18901.1"/>
    </source>
</evidence>
<evidence type="ECO:0000313" key="11">
    <source>
        <dbReference type="Proteomes" id="UP000001887"/>
    </source>
</evidence>
<dbReference type="Gene3D" id="1.10.10.10">
    <property type="entry name" value="Winged helix-like DNA-binding domain superfamily/Winged helix DNA-binding domain"/>
    <property type="match status" value="1"/>
</dbReference>
<dbReference type="AlphaFoldDB" id="D2R452"/>
<keyword evidence="2 6" id="KW-0805">Transcription regulation</keyword>
<evidence type="ECO:0000256" key="4">
    <source>
        <dbReference type="ARBA" id="ARBA00023125"/>
    </source>
</evidence>
<dbReference type="NCBIfam" id="TIGR02937">
    <property type="entry name" value="sigma70-ECF"/>
    <property type="match status" value="1"/>
</dbReference>
<dbReference type="HOGENOM" id="CLU_047691_1_2_0"/>
<evidence type="ECO:0000256" key="3">
    <source>
        <dbReference type="ARBA" id="ARBA00023082"/>
    </source>
</evidence>
<dbReference type="GO" id="GO:0006352">
    <property type="term" value="P:DNA-templated transcription initiation"/>
    <property type="evidence" value="ECO:0007669"/>
    <property type="project" value="InterPro"/>
</dbReference>
<sequence>MANHSTPRPENFDSPADAAASLESLSRDAAGVAQLAERMCQLVETHHAPLYRYAYRLTGCVAEAEDITQQTFLLAQERIHQLREEDRAAAWLFAVLRSCFLKSVRRKRPQVGAGELLEKTADQENSRSIDPMDCSLVNRSLEELPADYRVVVLMYYFEDLSYKEIAEALEIPIGTVMSRLSRAKMHLREKLLPLSDEQEPAEASQPDSPPLARTAPSKSTFPVTSSSLPPLPPELSRVRPY</sequence>
<dbReference type="GO" id="GO:0016987">
    <property type="term" value="F:sigma factor activity"/>
    <property type="evidence" value="ECO:0007669"/>
    <property type="project" value="UniProtKB-KW"/>
</dbReference>
<evidence type="ECO:0000256" key="1">
    <source>
        <dbReference type="ARBA" id="ARBA00010641"/>
    </source>
</evidence>
<dbReference type="PROSITE" id="PS01063">
    <property type="entry name" value="SIGMA70_ECF"/>
    <property type="match status" value="1"/>
</dbReference>
<keyword evidence="5 6" id="KW-0804">Transcription</keyword>
<dbReference type="Pfam" id="PF08281">
    <property type="entry name" value="Sigma70_r4_2"/>
    <property type="match status" value="1"/>
</dbReference>
<evidence type="ECO:0000256" key="2">
    <source>
        <dbReference type="ARBA" id="ARBA00023015"/>
    </source>
</evidence>
<keyword evidence="11" id="KW-1185">Reference proteome</keyword>
<dbReference type="InterPro" id="IPR036388">
    <property type="entry name" value="WH-like_DNA-bd_sf"/>
</dbReference>
<dbReference type="GO" id="GO:0003677">
    <property type="term" value="F:DNA binding"/>
    <property type="evidence" value="ECO:0007669"/>
    <property type="project" value="UniProtKB-KW"/>
</dbReference>
<feature type="domain" description="RNA polymerase sigma factor 70 region 4 type 2" evidence="9">
    <location>
        <begin position="139"/>
        <end position="187"/>
    </location>
</feature>
<evidence type="ECO:0000256" key="6">
    <source>
        <dbReference type="RuleBase" id="RU000716"/>
    </source>
</evidence>
<comment type="similarity">
    <text evidence="1 6">Belongs to the sigma-70 factor family. ECF subfamily.</text>
</comment>
<proteinExistence type="inferred from homology"/>
<dbReference type="PANTHER" id="PTHR43133">
    <property type="entry name" value="RNA POLYMERASE ECF-TYPE SIGMA FACTO"/>
    <property type="match status" value="1"/>
</dbReference>
<dbReference type="CDD" id="cd06171">
    <property type="entry name" value="Sigma70_r4"/>
    <property type="match status" value="1"/>
</dbReference>
<accession>D2R452</accession>
<dbReference type="InterPro" id="IPR013249">
    <property type="entry name" value="RNA_pol_sigma70_r4_t2"/>
</dbReference>
<protein>
    <recommendedName>
        <fullName evidence="6">RNA polymerase sigma factor</fullName>
    </recommendedName>
</protein>
<evidence type="ECO:0000259" key="9">
    <source>
        <dbReference type="Pfam" id="PF08281"/>
    </source>
</evidence>
<feature type="domain" description="RNA polymerase sigma-70 region 2" evidence="8">
    <location>
        <begin position="42"/>
        <end position="108"/>
    </location>
</feature>
<dbReference type="InterPro" id="IPR013324">
    <property type="entry name" value="RNA_pol_sigma_r3/r4-like"/>
</dbReference>
<keyword evidence="3 6" id="KW-0731">Sigma factor</keyword>
<dbReference type="eggNOG" id="COG1595">
    <property type="taxonomic scope" value="Bacteria"/>
</dbReference>
<evidence type="ECO:0000256" key="7">
    <source>
        <dbReference type="SAM" id="MobiDB-lite"/>
    </source>
</evidence>
<dbReference type="InterPro" id="IPR039425">
    <property type="entry name" value="RNA_pol_sigma-70-like"/>
</dbReference>
<dbReference type="EMBL" id="CP001848">
    <property type="protein sequence ID" value="ADB18901.1"/>
    <property type="molecule type" value="Genomic_DNA"/>
</dbReference>
<feature type="region of interest" description="Disordered" evidence="7">
    <location>
        <begin position="193"/>
        <end position="241"/>
    </location>
</feature>
<gene>
    <name evidence="10" type="ordered locus">Psta_4253</name>
</gene>
<organism evidence="10 11">
    <name type="scientific">Pirellula staleyi (strain ATCC 27377 / DSM 6068 / ICPB 4128)</name>
    <name type="common">Pirella staleyi</name>
    <dbReference type="NCBI Taxonomy" id="530564"/>
    <lineage>
        <taxon>Bacteria</taxon>
        <taxon>Pseudomonadati</taxon>
        <taxon>Planctomycetota</taxon>
        <taxon>Planctomycetia</taxon>
        <taxon>Pirellulales</taxon>
        <taxon>Pirellulaceae</taxon>
        <taxon>Pirellula</taxon>
    </lineage>
</organism>
<name>D2R452_PIRSD</name>
<evidence type="ECO:0000256" key="5">
    <source>
        <dbReference type="ARBA" id="ARBA00023163"/>
    </source>
</evidence>
<dbReference type="InterPro" id="IPR007627">
    <property type="entry name" value="RNA_pol_sigma70_r2"/>
</dbReference>
<dbReference type="OrthoDB" id="273082at2"/>
<dbReference type="InterPro" id="IPR013325">
    <property type="entry name" value="RNA_pol_sigma_r2"/>
</dbReference>
<dbReference type="Gene3D" id="1.10.1740.10">
    <property type="match status" value="1"/>
</dbReference>
<evidence type="ECO:0000259" key="8">
    <source>
        <dbReference type="Pfam" id="PF04542"/>
    </source>
</evidence>
<dbReference type="KEGG" id="psl:Psta_4253"/>